<dbReference type="InterPro" id="IPR001138">
    <property type="entry name" value="Zn2Cys6_DnaBD"/>
</dbReference>
<evidence type="ECO:0000256" key="6">
    <source>
        <dbReference type="ARBA" id="ARBA00023242"/>
    </source>
</evidence>
<dbReference type="GO" id="GO:0006351">
    <property type="term" value="P:DNA-templated transcription"/>
    <property type="evidence" value="ECO:0007669"/>
    <property type="project" value="InterPro"/>
</dbReference>
<keyword evidence="2" id="KW-0479">Metal-binding</keyword>
<dbReference type="SMART" id="SM00906">
    <property type="entry name" value="Fungal_trans"/>
    <property type="match status" value="1"/>
</dbReference>
<sequence length="678" mass="75657">MAESATVLRPRISKSCDQCKARKVRCIRDKPDSQTCNNCLKRRQQCHFSQTKRKLRLPESENPPSHGDQLPVIQTPSDASLGESAPRWEHPQTIYIDHLLEKRYIDGVGGWRNESSIVKADENLGSVASASLAFFSESRIRSLSERLGHSKLRDLIEAIGCVINARMNRSNDIYEWKGPGAMIKFKSPATPEQVSAEAAAGYIAVYFEQVHPIYPFLDRQSFEEKAHSRDLPTHLSASAAFSALYHSVLALGCQYTEGGSFETGKGKAWKLYQIALGLFPDLLLPREALENLQTIFALNLSCIQIEETLISEAARMAQALGYNRATSVDAGHRTFWVIYTLEKTTCFFAGTSSGLSDFDIGCPLPEIPETVFGGVDWFLSSARFARLVSRAYEMLFSVTATMKTPEQYFSAIDQVNDDLDQWRNSLPVEFRPGDPFRPGGSNTSWTLLVALRAHFFYHAVVIALCRLTLHVGAGTASGRMEDAKKRLMYTARQIIENTRYIDAEPYTPIWMLGVIPLSALFILFDFVVHNPSHPETSTNLALLDVAGGYFSRLEYATGGSLPSSLLSDFAHIARQFVRDINPEQRMAAESVTRYTPYLSTKSFEGMSQAPQPMTYLPTHLPTNQMPIHGEIPNQVSVPYTDQLFYPTTDLQPLMGGNIPSGFDITNLFDAVIPEFPNL</sequence>
<dbReference type="SMART" id="SM00066">
    <property type="entry name" value="GAL4"/>
    <property type="match status" value="1"/>
</dbReference>
<dbReference type="PANTHER" id="PTHR46910">
    <property type="entry name" value="TRANSCRIPTION FACTOR PDR1"/>
    <property type="match status" value="1"/>
</dbReference>
<dbReference type="InterPro" id="IPR007219">
    <property type="entry name" value="XnlR_reg_dom"/>
</dbReference>
<keyword evidence="10" id="KW-1185">Reference proteome</keyword>
<comment type="caution">
    <text evidence="9">The sequence shown here is derived from an EMBL/GenBank/DDBJ whole genome shotgun (WGS) entry which is preliminary data.</text>
</comment>
<evidence type="ECO:0000313" key="9">
    <source>
        <dbReference type="EMBL" id="KAH8689526.1"/>
    </source>
</evidence>
<dbReference type="Pfam" id="PF00172">
    <property type="entry name" value="Zn_clus"/>
    <property type="match status" value="1"/>
</dbReference>
<gene>
    <name evidence="9" type="ORF">BGW36DRAFT_308205</name>
</gene>
<dbReference type="AlphaFoldDB" id="A0AAD4KDF2"/>
<dbReference type="PANTHER" id="PTHR46910:SF37">
    <property type="entry name" value="ZN(II)2CYS6 TRANSCRIPTION FACTOR (EUROFUNG)"/>
    <property type="match status" value="1"/>
</dbReference>
<evidence type="ECO:0000256" key="5">
    <source>
        <dbReference type="ARBA" id="ARBA00023163"/>
    </source>
</evidence>
<evidence type="ECO:0000256" key="3">
    <source>
        <dbReference type="ARBA" id="ARBA00023015"/>
    </source>
</evidence>
<dbReference type="Proteomes" id="UP001201262">
    <property type="component" value="Unassembled WGS sequence"/>
</dbReference>
<evidence type="ECO:0000256" key="7">
    <source>
        <dbReference type="SAM" id="MobiDB-lite"/>
    </source>
</evidence>
<evidence type="ECO:0000256" key="2">
    <source>
        <dbReference type="ARBA" id="ARBA00022723"/>
    </source>
</evidence>
<keyword evidence="3" id="KW-0805">Transcription regulation</keyword>
<protein>
    <submittedName>
        <fullName evidence="9">Fungal-specific transcription factor domain-containing protein</fullName>
    </submittedName>
</protein>
<dbReference type="RefSeq" id="XP_046065880.1">
    <property type="nucleotide sequence ID" value="XM_046212315.1"/>
</dbReference>
<dbReference type="SUPFAM" id="SSF57701">
    <property type="entry name" value="Zn2/Cys6 DNA-binding domain"/>
    <property type="match status" value="1"/>
</dbReference>
<dbReference type="GeneID" id="70242602"/>
<dbReference type="CDD" id="cd12148">
    <property type="entry name" value="fungal_TF_MHR"/>
    <property type="match status" value="1"/>
</dbReference>
<evidence type="ECO:0000313" key="10">
    <source>
        <dbReference type="Proteomes" id="UP001201262"/>
    </source>
</evidence>
<dbReference type="GO" id="GO:0003677">
    <property type="term" value="F:DNA binding"/>
    <property type="evidence" value="ECO:0007669"/>
    <property type="project" value="UniProtKB-KW"/>
</dbReference>
<dbReference type="EMBL" id="JAJTJA010000015">
    <property type="protein sequence ID" value="KAH8689526.1"/>
    <property type="molecule type" value="Genomic_DNA"/>
</dbReference>
<dbReference type="GO" id="GO:0008270">
    <property type="term" value="F:zinc ion binding"/>
    <property type="evidence" value="ECO:0007669"/>
    <property type="project" value="InterPro"/>
</dbReference>
<dbReference type="GO" id="GO:0005634">
    <property type="term" value="C:nucleus"/>
    <property type="evidence" value="ECO:0007669"/>
    <property type="project" value="UniProtKB-SubCell"/>
</dbReference>
<accession>A0AAD4KDF2</accession>
<dbReference type="InterPro" id="IPR050987">
    <property type="entry name" value="AtrR-like"/>
</dbReference>
<dbReference type="Pfam" id="PF04082">
    <property type="entry name" value="Fungal_trans"/>
    <property type="match status" value="1"/>
</dbReference>
<keyword evidence="6" id="KW-0539">Nucleus</keyword>
<feature type="domain" description="Zn(2)-C6 fungal-type" evidence="8">
    <location>
        <begin position="15"/>
        <end position="48"/>
    </location>
</feature>
<feature type="region of interest" description="Disordered" evidence="7">
    <location>
        <begin position="50"/>
        <end position="86"/>
    </location>
</feature>
<organism evidence="9 10">
    <name type="scientific">Talaromyces proteolyticus</name>
    <dbReference type="NCBI Taxonomy" id="1131652"/>
    <lineage>
        <taxon>Eukaryota</taxon>
        <taxon>Fungi</taxon>
        <taxon>Dikarya</taxon>
        <taxon>Ascomycota</taxon>
        <taxon>Pezizomycotina</taxon>
        <taxon>Eurotiomycetes</taxon>
        <taxon>Eurotiomycetidae</taxon>
        <taxon>Eurotiales</taxon>
        <taxon>Trichocomaceae</taxon>
        <taxon>Talaromyces</taxon>
        <taxon>Talaromyces sect. Bacilispori</taxon>
    </lineage>
</organism>
<name>A0AAD4KDF2_9EURO</name>
<dbReference type="CDD" id="cd00067">
    <property type="entry name" value="GAL4"/>
    <property type="match status" value="1"/>
</dbReference>
<dbReference type="PROSITE" id="PS00463">
    <property type="entry name" value="ZN2_CY6_FUNGAL_1"/>
    <property type="match status" value="1"/>
</dbReference>
<evidence type="ECO:0000256" key="1">
    <source>
        <dbReference type="ARBA" id="ARBA00004123"/>
    </source>
</evidence>
<dbReference type="PROSITE" id="PS50048">
    <property type="entry name" value="ZN2_CY6_FUNGAL_2"/>
    <property type="match status" value="1"/>
</dbReference>
<keyword evidence="4" id="KW-0238">DNA-binding</keyword>
<evidence type="ECO:0000256" key="4">
    <source>
        <dbReference type="ARBA" id="ARBA00023125"/>
    </source>
</evidence>
<proteinExistence type="predicted"/>
<keyword evidence="5" id="KW-0804">Transcription</keyword>
<dbReference type="Gene3D" id="4.10.240.10">
    <property type="entry name" value="Zn(2)-C6 fungal-type DNA-binding domain"/>
    <property type="match status" value="1"/>
</dbReference>
<dbReference type="InterPro" id="IPR036864">
    <property type="entry name" value="Zn2-C6_fun-type_DNA-bd_sf"/>
</dbReference>
<dbReference type="GO" id="GO:0000981">
    <property type="term" value="F:DNA-binding transcription factor activity, RNA polymerase II-specific"/>
    <property type="evidence" value="ECO:0007669"/>
    <property type="project" value="InterPro"/>
</dbReference>
<evidence type="ECO:0000259" key="8">
    <source>
        <dbReference type="PROSITE" id="PS50048"/>
    </source>
</evidence>
<comment type="subcellular location">
    <subcellularLocation>
        <location evidence="1">Nucleus</location>
    </subcellularLocation>
</comment>
<reference evidence="9" key="1">
    <citation type="submission" date="2021-12" db="EMBL/GenBank/DDBJ databases">
        <title>Convergent genome expansion in fungi linked to evolution of root-endophyte symbiosis.</title>
        <authorList>
            <consortium name="DOE Joint Genome Institute"/>
            <person name="Ke Y.-H."/>
            <person name="Bonito G."/>
            <person name="Liao H.-L."/>
            <person name="Looney B."/>
            <person name="Rojas-Flechas A."/>
            <person name="Nash J."/>
            <person name="Hameed K."/>
            <person name="Schadt C."/>
            <person name="Martin F."/>
            <person name="Crous P.W."/>
            <person name="Miettinen O."/>
            <person name="Magnuson J.K."/>
            <person name="Labbe J."/>
            <person name="Jacobson D."/>
            <person name="Doktycz M.J."/>
            <person name="Veneault-Fourrey C."/>
            <person name="Kuo A."/>
            <person name="Mondo S."/>
            <person name="Calhoun S."/>
            <person name="Riley R."/>
            <person name="Ohm R."/>
            <person name="LaButti K."/>
            <person name="Andreopoulos B."/>
            <person name="Pangilinan J."/>
            <person name="Nolan M."/>
            <person name="Tritt A."/>
            <person name="Clum A."/>
            <person name="Lipzen A."/>
            <person name="Daum C."/>
            <person name="Barry K."/>
            <person name="Grigoriev I.V."/>
            <person name="Vilgalys R."/>
        </authorList>
    </citation>
    <scope>NUCLEOTIDE SEQUENCE</scope>
    <source>
        <strain evidence="9">PMI_201</strain>
    </source>
</reference>